<dbReference type="GO" id="GO:0035556">
    <property type="term" value="P:intracellular signal transduction"/>
    <property type="evidence" value="ECO:0007669"/>
    <property type="project" value="InterPro"/>
</dbReference>
<dbReference type="PROSITE" id="PS50042">
    <property type="entry name" value="CNMP_BINDING_3"/>
    <property type="match status" value="1"/>
</dbReference>
<keyword evidence="2" id="KW-0238">DNA-binding</keyword>
<keyword evidence="1" id="KW-0805">Transcription regulation</keyword>
<reference evidence="8 9" key="1">
    <citation type="submission" date="2020-01" db="EMBL/GenBank/DDBJ databases">
        <title>Insect and environment-associated Actinomycetes.</title>
        <authorList>
            <person name="Currrie C."/>
            <person name="Chevrette M."/>
            <person name="Carlson C."/>
            <person name="Stubbendieck R."/>
            <person name="Wendt-Pienkowski E."/>
        </authorList>
    </citation>
    <scope>NUCLEOTIDE SEQUENCE [LARGE SCALE GENOMIC DNA]</scope>
    <source>
        <strain evidence="8 9">SID10258</strain>
    </source>
</reference>
<dbReference type="PANTHER" id="PTHR24567">
    <property type="entry name" value="CRP FAMILY TRANSCRIPTIONAL REGULATORY PROTEIN"/>
    <property type="match status" value="1"/>
</dbReference>
<dbReference type="GO" id="GO:0003700">
    <property type="term" value="F:DNA-binding transcription factor activity"/>
    <property type="evidence" value="ECO:0007669"/>
    <property type="project" value="TreeGrafter"/>
</dbReference>
<dbReference type="PANTHER" id="PTHR24567:SF74">
    <property type="entry name" value="HTH-TYPE TRANSCRIPTIONAL REGULATOR ARCR"/>
    <property type="match status" value="1"/>
</dbReference>
<dbReference type="InterPro" id="IPR001054">
    <property type="entry name" value="A/G_cyclase"/>
</dbReference>
<dbReference type="Gene3D" id="1.10.10.10">
    <property type="entry name" value="Winged helix-like DNA-binding domain superfamily/Winged helix DNA-binding domain"/>
    <property type="match status" value="1"/>
</dbReference>
<feature type="transmembrane region" description="Helical" evidence="5">
    <location>
        <begin position="64"/>
        <end position="85"/>
    </location>
</feature>
<dbReference type="Pfam" id="PF00027">
    <property type="entry name" value="cNMP_binding"/>
    <property type="match status" value="1"/>
</dbReference>
<dbReference type="CDD" id="cd00038">
    <property type="entry name" value="CAP_ED"/>
    <property type="match status" value="1"/>
</dbReference>
<evidence type="ECO:0000313" key="9">
    <source>
        <dbReference type="Proteomes" id="UP000475532"/>
    </source>
</evidence>
<dbReference type="InterPro" id="IPR050397">
    <property type="entry name" value="Env_Response_Regulators"/>
</dbReference>
<evidence type="ECO:0000256" key="4">
    <source>
        <dbReference type="SAM" id="MobiDB-lite"/>
    </source>
</evidence>
<dbReference type="GO" id="GO:0009190">
    <property type="term" value="P:cyclic nucleotide biosynthetic process"/>
    <property type="evidence" value="ECO:0007669"/>
    <property type="project" value="InterPro"/>
</dbReference>
<gene>
    <name evidence="8" type="ORF">G3I70_15475</name>
</gene>
<feature type="region of interest" description="Disordered" evidence="4">
    <location>
        <begin position="14"/>
        <end position="36"/>
    </location>
</feature>
<dbReference type="GO" id="GO:0004016">
    <property type="term" value="F:adenylate cyclase activity"/>
    <property type="evidence" value="ECO:0007669"/>
    <property type="project" value="UniProtKB-ARBA"/>
</dbReference>
<dbReference type="Gene3D" id="2.60.120.10">
    <property type="entry name" value="Jelly Rolls"/>
    <property type="match status" value="1"/>
</dbReference>
<dbReference type="Proteomes" id="UP000475532">
    <property type="component" value="Unassembled WGS sequence"/>
</dbReference>
<dbReference type="InterPro" id="IPR018490">
    <property type="entry name" value="cNMP-bd_dom_sf"/>
</dbReference>
<name>A0A6L9QFU8_9ACTN</name>
<evidence type="ECO:0000259" key="6">
    <source>
        <dbReference type="PROSITE" id="PS50042"/>
    </source>
</evidence>
<dbReference type="SUPFAM" id="SSF51206">
    <property type="entry name" value="cAMP-binding domain-like"/>
    <property type="match status" value="1"/>
</dbReference>
<protein>
    <submittedName>
        <fullName evidence="8">Cyclic nucleotide-binding domain-containing protein</fullName>
    </submittedName>
</protein>
<keyword evidence="5" id="KW-0812">Transmembrane</keyword>
<dbReference type="Pfam" id="PF13545">
    <property type="entry name" value="HTH_Crp_2"/>
    <property type="match status" value="1"/>
</dbReference>
<dbReference type="GO" id="GO:0003677">
    <property type="term" value="F:DNA binding"/>
    <property type="evidence" value="ECO:0007669"/>
    <property type="project" value="UniProtKB-KW"/>
</dbReference>
<sequence>MPDPDRAWREFLRAFSDAPADPGPGTGPSTGEGRARRLLEAFSAGSTAPARDGRESSAGAEPGPVLTVGLVAFGVIGAACTAWAATVNGTSAAALLAVFTFAVLALFTAPLIESARARTASARPRVRPARPVERTEELRESFWQALGSREHDAVRAAATARTFGPGTPILRQGYPADYVAIILSGWAKIRIDRAGEERIVAVRGPGDLVGERALFDGDTWSATVIALDTVQSLVVAAADFRLIVRRHAGVQSALEKQAHDRTVEDSARTSDTEIADTERRLAALFTTLSRARHGALPVTGSELAGWTSSSPAAVASVLNEWGGAGLVHAEGGTIDVLDPGRLERLTVAGGPSPDPAPVSPFLDRDDCTVLFAEVVGFGSLHRSEADRDAIRRALYGALEESFDIAGVSWAACHHEDRGDGVLLVVPPGIPASAPAGPLVRALAERIARHDRAAAAERRFQVRVAVDTGPVLAAPDGVTGAALARAARLLGADVLRRRLASGSAVLGLIVSSAVHRAVAGTGRGFERVEVDRIAAGKAAAAEEASGHAWLRLYPA</sequence>
<evidence type="ECO:0000259" key="7">
    <source>
        <dbReference type="PROSITE" id="PS50125"/>
    </source>
</evidence>
<evidence type="ECO:0000256" key="5">
    <source>
        <dbReference type="SAM" id="Phobius"/>
    </source>
</evidence>
<dbReference type="EMBL" id="JAAGLI010000380">
    <property type="protein sequence ID" value="NEA23876.1"/>
    <property type="molecule type" value="Genomic_DNA"/>
</dbReference>
<feature type="domain" description="Cyclic nucleotide-binding" evidence="6">
    <location>
        <begin position="142"/>
        <end position="244"/>
    </location>
</feature>
<keyword evidence="5" id="KW-1133">Transmembrane helix</keyword>
<evidence type="ECO:0000256" key="3">
    <source>
        <dbReference type="ARBA" id="ARBA00023163"/>
    </source>
</evidence>
<dbReference type="SUPFAM" id="SSF46785">
    <property type="entry name" value="Winged helix' DNA-binding domain"/>
    <property type="match status" value="1"/>
</dbReference>
<evidence type="ECO:0000256" key="2">
    <source>
        <dbReference type="ARBA" id="ARBA00023125"/>
    </source>
</evidence>
<proteinExistence type="predicted"/>
<keyword evidence="3" id="KW-0804">Transcription</keyword>
<dbReference type="AlphaFoldDB" id="A0A6L9QFU8"/>
<dbReference type="SMART" id="SM00100">
    <property type="entry name" value="cNMP"/>
    <property type="match status" value="1"/>
</dbReference>
<keyword evidence="5" id="KW-0472">Membrane</keyword>
<dbReference type="InterPro" id="IPR012318">
    <property type="entry name" value="HTH_CRP"/>
</dbReference>
<feature type="domain" description="Guanylate cyclase" evidence="7">
    <location>
        <begin position="368"/>
        <end position="489"/>
    </location>
</feature>
<dbReference type="SUPFAM" id="SSF55073">
    <property type="entry name" value="Nucleotide cyclase"/>
    <property type="match status" value="1"/>
</dbReference>
<dbReference type="PROSITE" id="PS50125">
    <property type="entry name" value="GUANYLATE_CYCLASE_2"/>
    <property type="match status" value="1"/>
</dbReference>
<dbReference type="InterPro" id="IPR029787">
    <property type="entry name" value="Nucleotide_cyclase"/>
</dbReference>
<dbReference type="InterPro" id="IPR036390">
    <property type="entry name" value="WH_DNA-bd_sf"/>
</dbReference>
<dbReference type="Gene3D" id="3.30.70.1230">
    <property type="entry name" value="Nucleotide cyclase"/>
    <property type="match status" value="1"/>
</dbReference>
<comment type="caution">
    <text evidence="8">The sequence shown here is derived from an EMBL/GenBank/DDBJ whole genome shotgun (WGS) entry which is preliminary data.</text>
</comment>
<accession>A0A6L9QFU8</accession>
<dbReference type="InterPro" id="IPR014710">
    <property type="entry name" value="RmlC-like_jellyroll"/>
</dbReference>
<evidence type="ECO:0000256" key="1">
    <source>
        <dbReference type="ARBA" id="ARBA00023015"/>
    </source>
</evidence>
<dbReference type="GO" id="GO:0005829">
    <property type="term" value="C:cytosol"/>
    <property type="evidence" value="ECO:0007669"/>
    <property type="project" value="TreeGrafter"/>
</dbReference>
<dbReference type="InterPro" id="IPR000595">
    <property type="entry name" value="cNMP-bd_dom"/>
</dbReference>
<dbReference type="RefSeq" id="WP_163056649.1">
    <property type="nucleotide sequence ID" value="NZ_JAAGLI010000380.1"/>
</dbReference>
<organism evidence="8 9">
    <name type="scientific">Actinomadura bangladeshensis</name>
    <dbReference type="NCBI Taxonomy" id="453573"/>
    <lineage>
        <taxon>Bacteria</taxon>
        <taxon>Bacillati</taxon>
        <taxon>Actinomycetota</taxon>
        <taxon>Actinomycetes</taxon>
        <taxon>Streptosporangiales</taxon>
        <taxon>Thermomonosporaceae</taxon>
        <taxon>Actinomadura</taxon>
    </lineage>
</organism>
<feature type="transmembrane region" description="Helical" evidence="5">
    <location>
        <begin position="91"/>
        <end position="112"/>
    </location>
</feature>
<dbReference type="InterPro" id="IPR036388">
    <property type="entry name" value="WH-like_DNA-bd_sf"/>
</dbReference>
<evidence type="ECO:0000313" key="8">
    <source>
        <dbReference type="EMBL" id="NEA23876.1"/>
    </source>
</evidence>